<protein>
    <submittedName>
        <fullName evidence="1">Uncharacterized protein</fullName>
    </submittedName>
</protein>
<proteinExistence type="predicted"/>
<gene>
    <name evidence="1" type="primary">010R</name>
    <name evidence="1" type="ORF">IIV22A_010R</name>
</gene>
<sequence length="132" mass="15835">MNISKNKLIYSLNPNFIEVDYNIDDLIQKVDKLNHKYEKLQNLYYAMYIESFTELEFLGLNAPNYLKLYNNFKEVCRLLNRIKNLIQNYGLIKRHTTPMLGVSEIKLLLTYTDIKNFLDKFDLYPIVDSNYY</sequence>
<organism evidence="1 2">
    <name type="scientific">Invertebrate iridescent virus 22</name>
    <dbReference type="NCBI Taxonomy" id="345198"/>
    <lineage>
        <taxon>Viruses</taxon>
        <taxon>Varidnaviria</taxon>
        <taxon>Bamfordvirae</taxon>
        <taxon>Nucleocytoviricota</taxon>
        <taxon>Megaviricetes</taxon>
        <taxon>Pimascovirales</taxon>
        <taxon>Pimascovirales incertae sedis</taxon>
        <taxon>Iridoviridae</taxon>
        <taxon>Betairidovirinae</taxon>
        <taxon>Chloriridovirus</taxon>
        <taxon>Chloriridovirus simulium1</taxon>
    </lineage>
</organism>
<evidence type="ECO:0000313" key="2">
    <source>
        <dbReference type="Proteomes" id="UP000141616"/>
    </source>
</evidence>
<dbReference type="GeneID" id="18501560"/>
<dbReference type="KEGG" id="vg:18501560"/>
<evidence type="ECO:0000313" key="1">
    <source>
        <dbReference type="EMBL" id="CCV01854.1"/>
    </source>
</evidence>
<dbReference type="EMBL" id="HF920634">
    <property type="protein sequence ID" value="CCV01854.1"/>
    <property type="molecule type" value="Genomic_DNA"/>
</dbReference>
<dbReference type="Proteomes" id="UP000141616">
    <property type="component" value="Segment"/>
</dbReference>
<name>W8W2N6_9VIRU</name>
<dbReference type="RefSeq" id="YP_009010771.1">
    <property type="nucleotide sequence ID" value="NC_023615.1"/>
</dbReference>
<accession>W8W2N6</accession>
<reference evidence="1 2" key="1">
    <citation type="submission" date="2013-03" db="EMBL/GenBank/DDBJ databases">
        <title>Genomic and evolutionary features of invertebrate iridoviruse.</title>
        <authorList>
            <person name="Piegu B."/>
            <person name="Guizard S."/>
            <person name="Bideshi D."/>
            <person name="Spears T."/>
            <person name="Federici B."/>
            <person name="Bigot Y."/>
        </authorList>
    </citation>
    <scope>NUCLEOTIDE SEQUENCE [LARGE SCALE GENOMIC DNA]</scope>
    <source>
        <strain evidence="1">IIV22Aberystwyth</strain>
    </source>
</reference>